<dbReference type="Proteomes" id="UP000265520">
    <property type="component" value="Unassembled WGS sequence"/>
</dbReference>
<keyword evidence="4" id="KW-0808">Transferase</keyword>
<dbReference type="CDD" id="cd01647">
    <property type="entry name" value="RT_LTR"/>
    <property type="match status" value="1"/>
</dbReference>
<reference evidence="4 5" key="1">
    <citation type="journal article" date="2018" name="Front. Plant Sci.">
        <title>Red Clover (Trifolium pratense) and Zigzag Clover (T. medium) - A Picture of Genomic Similarities and Differences.</title>
        <authorList>
            <person name="Dluhosova J."/>
            <person name="Istvanek J."/>
            <person name="Nedelnik J."/>
            <person name="Repkova J."/>
        </authorList>
    </citation>
    <scope>NUCLEOTIDE SEQUENCE [LARGE SCALE GENOMIC DNA]</scope>
    <source>
        <strain evidence="5">cv. 10/8</strain>
        <tissue evidence="4">Leaf</tissue>
    </source>
</reference>
<dbReference type="InterPro" id="IPR005162">
    <property type="entry name" value="Retrotrans_gag_dom"/>
</dbReference>
<sequence>IHFFNSLLNEDEDLTWDRLKFVLLERYGGRGEGDVYEQLTELRQVGTVDEYIAEFEFLTAQIPKLPDKQFLGYFLHGLKTEIRGKVRSLAAVGELSRAKLLQVTRVVEREIRGDGGGTGYNRYSKPGYGSAKSGSGGPNRVGGSDWVMVKGGKEGGSNGGGRGVIPGPKNEKQNQGERRRSGPRDRGFTHLSYNELLERKQKGLCFKCGGPFHPMHQCPDKQLRVLVMEDEEGEEGEGKLLAVEVDEEEGEIDGEMNILDLHQLGQMGVSKPQSIQLKGDTIMNWTKRTMSFWYNKEWVTFQGLGDTMEALNSMVSYTSRGGKGWLRSLDKRGGGENILNTGQQQELEDLLSKYPHHHKNEIERQVRELLAAGMIQHNTSSFSSPVILVKKKDGTWRMCIDYRALNKATIPDKFLIPIIEELLDELHGANIFSKLDLKSGYHQVRVREGDIHKTAF</sequence>
<evidence type="ECO:0000259" key="2">
    <source>
        <dbReference type="Pfam" id="PF00078"/>
    </source>
</evidence>
<evidence type="ECO:0000313" key="5">
    <source>
        <dbReference type="Proteomes" id="UP000265520"/>
    </source>
</evidence>
<dbReference type="Pfam" id="PF00078">
    <property type="entry name" value="RVT_1"/>
    <property type="match status" value="1"/>
</dbReference>
<proteinExistence type="predicted"/>
<dbReference type="InterPro" id="IPR043128">
    <property type="entry name" value="Rev_trsase/Diguanyl_cyclase"/>
</dbReference>
<name>A0A392M8V3_9FABA</name>
<dbReference type="Gene3D" id="3.30.70.270">
    <property type="match status" value="1"/>
</dbReference>
<evidence type="ECO:0000259" key="3">
    <source>
        <dbReference type="Pfam" id="PF03732"/>
    </source>
</evidence>
<accession>A0A392M8V3</accession>
<dbReference type="InterPro" id="IPR043502">
    <property type="entry name" value="DNA/RNA_pol_sf"/>
</dbReference>
<dbReference type="PANTHER" id="PTHR24559:SF450">
    <property type="entry name" value="RNA-DIRECTED DNA POLYMERASE HOMOLOG"/>
    <property type="match status" value="1"/>
</dbReference>
<keyword evidence="4" id="KW-0548">Nucleotidyltransferase</keyword>
<keyword evidence="4" id="KW-0695">RNA-directed DNA polymerase</keyword>
<protein>
    <submittedName>
        <fullName evidence="4">RNA-directed DNA polymerase (Reverse transcriptase)</fullName>
    </submittedName>
</protein>
<dbReference type="Pfam" id="PF03732">
    <property type="entry name" value="Retrotrans_gag"/>
    <property type="match status" value="1"/>
</dbReference>
<feature type="compositionally biased region" description="Gly residues" evidence="1">
    <location>
        <begin position="154"/>
        <end position="164"/>
    </location>
</feature>
<feature type="region of interest" description="Disordered" evidence="1">
    <location>
        <begin position="114"/>
        <end position="188"/>
    </location>
</feature>
<keyword evidence="5" id="KW-1185">Reference proteome</keyword>
<evidence type="ECO:0000256" key="1">
    <source>
        <dbReference type="SAM" id="MobiDB-lite"/>
    </source>
</evidence>
<dbReference type="SUPFAM" id="SSF56672">
    <property type="entry name" value="DNA/RNA polymerases"/>
    <property type="match status" value="1"/>
</dbReference>
<dbReference type="AlphaFoldDB" id="A0A392M8V3"/>
<dbReference type="Gene3D" id="3.10.10.10">
    <property type="entry name" value="HIV Type 1 Reverse Transcriptase, subunit A, domain 1"/>
    <property type="match status" value="1"/>
</dbReference>
<dbReference type="EMBL" id="LXQA010005370">
    <property type="protein sequence ID" value="MCH83545.1"/>
    <property type="molecule type" value="Genomic_DNA"/>
</dbReference>
<gene>
    <name evidence="4" type="ORF">A2U01_0004371</name>
</gene>
<dbReference type="InterPro" id="IPR053134">
    <property type="entry name" value="RNA-dir_DNA_polymerase"/>
</dbReference>
<feature type="domain" description="Retrotransposon gag" evidence="3">
    <location>
        <begin position="4"/>
        <end position="79"/>
    </location>
</feature>
<feature type="non-terminal residue" evidence="4">
    <location>
        <position position="1"/>
    </location>
</feature>
<dbReference type="InterPro" id="IPR000477">
    <property type="entry name" value="RT_dom"/>
</dbReference>
<evidence type="ECO:0000313" key="4">
    <source>
        <dbReference type="EMBL" id="MCH83545.1"/>
    </source>
</evidence>
<feature type="compositionally biased region" description="Basic and acidic residues" evidence="1">
    <location>
        <begin position="169"/>
        <end position="188"/>
    </location>
</feature>
<feature type="domain" description="Reverse transcriptase" evidence="2">
    <location>
        <begin position="389"/>
        <end position="456"/>
    </location>
</feature>
<dbReference type="PANTHER" id="PTHR24559">
    <property type="entry name" value="TRANSPOSON TY3-I GAG-POL POLYPROTEIN"/>
    <property type="match status" value="1"/>
</dbReference>
<dbReference type="GO" id="GO:0003964">
    <property type="term" value="F:RNA-directed DNA polymerase activity"/>
    <property type="evidence" value="ECO:0007669"/>
    <property type="project" value="UniProtKB-KW"/>
</dbReference>
<organism evidence="4 5">
    <name type="scientific">Trifolium medium</name>
    <dbReference type="NCBI Taxonomy" id="97028"/>
    <lineage>
        <taxon>Eukaryota</taxon>
        <taxon>Viridiplantae</taxon>
        <taxon>Streptophyta</taxon>
        <taxon>Embryophyta</taxon>
        <taxon>Tracheophyta</taxon>
        <taxon>Spermatophyta</taxon>
        <taxon>Magnoliopsida</taxon>
        <taxon>eudicotyledons</taxon>
        <taxon>Gunneridae</taxon>
        <taxon>Pentapetalae</taxon>
        <taxon>rosids</taxon>
        <taxon>fabids</taxon>
        <taxon>Fabales</taxon>
        <taxon>Fabaceae</taxon>
        <taxon>Papilionoideae</taxon>
        <taxon>50 kb inversion clade</taxon>
        <taxon>NPAAA clade</taxon>
        <taxon>Hologalegina</taxon>
        <taxon>IRL clade</taxon>
        <taxon>Trifolieae</taxon>
        <taxon>Trifolium</taxon>
    </lineage>
</organism>
<comment type="caution">
    <text evidence="4">The sequence shown here is derived from an EMBL/GenBank/DDBJ whole genome shotgun (WGS) entry which is preliminary data.</text>
</comment>